<organism evidence="1 2">
    <name type="scientific">Penicillium hetheringtonii</name>
    <dbReference type="NCBI Taxonomy" id="911720"/>
    <lineage>
        <taxon>Eukaryota</taxon>
        <taxon>Fungi</taxon>
        <taxon>Dikarya</taxon>
        <taxon>Ascomycota</taxon>
        <taxon>Pezizomycotina</taxon>
        <taxon>Eurotiomycetes</taxon>
        <taxon>Eurotiomycetidae</taxon>
        <taxon>Eurotiales</taxon>
        <taxon>Aspergillaceae</taxon>
        <taxon>Penicillium</taxon>
    </lineage>
</organism>
<protein>
    <submittedName>
        <fullName evidence="1">Uncharacterized protein</fullName>
    </submittedName>
</protein>
<dbReference type="Proteomes" id="UP001216150">
    <property type="component" value="Unassembled WGS sequence"/>
</dbReference>
<sequence length="198" mass="23033">MNELQNKLLSFPDWGYVIYRTTYTAESDAAFPHAVRYIEACLKDELFYPGPQRAEPGYDDDSLRKVWSKYKSTIIEDPTQFDGISLETVRAHFETWVDSQGKRDCFNKYRVCLIVDEECLQTLKNASVETLGDDDEELRIVKALEAFPIVDSLDTFPGWIKCWTHALWFLWENMGDGDEMRRLYDSMDDSLFEGVFCG</sequence>
<gene>
    <name evidence="1" type="ORF">N7450_009574</name>
</gene>
<comment type="caution">
    <text evidence="1">The sequence shown here is derived from an EMBL/GenBank/DDBJ whole genome shotgun (WGS) entry which is preliminary data.</text>
</comment>
<name>A0AAD6DB59_9EURO</name>
<dbReference type="EMBL" id="JAQJAC010000009">
    <property type="protein sequence ID" value="KAJ5572590.1"/>
    <property type="molecule type" value="Genomic_DNA"/>
</dbReference>
<keyword evidence="2" id="KW-1185">Reference proteome</keyword>
<evidence type="ECO:0000313" key="2">
    <source>
        <dbReference type="Proteomes" id="UP001216150"/>
    </source>
</evidence>
<accession>A0AAD6DB59</accession>
<reference evidence="1 2" key="1">
    <citation type="journal article" date="2023" name="IMA Fungus">
        <title>Comparative genomic study of the Penicillium genus elucidates a diverse pangenome and 15 lateral gene transfer events.</title>
        <authorList>
            <person name="Petersen C."/>
            <person name="Sorensen T."/>
            <person name="Nielsen M.R."/>
            <person name="Sondergaard T.E."/>
            <person name="Sorensen J.L."/>
            <person name="Fitzpatrick D.A."/>
            <person name="Frisvad J.C."/>
            <person name="Nielsen K.L."/>
        </authorList>
    </citation>
    <scope>NUCLEOTIDE SEQUENCE [LARGE SCALE GENOMIC DNA]</scope>
    <source>
        <strain evidence="1 2">IBT 29057</strain>
    </source>
</reference>
<dbReference type="AlphaFoldDB" id="A0AAD6DB59"/>
<evidence type="ECO:0000313" key="1">
    <source>
        <dbReference type="EMBL" id="KAJ5572590.1"/>
    </source>
</evidence>
<proteinExistence type="predicted"/>